<organism evidence="2 3">
    <name type="scientific">Steinernema hermaphroditum</name>
    <dbReference type="NCBI Taxonomy" id="289476"/>
    <lineage>
        <taxon>Eukaryota</taxon>
        <taxon>Metazoa</taxon>
        <taxon>Ecdysozoa</taxon>
        <taxon>Nematoda</taxon>
        <taxon>Chromadorea</taxon>
        <taxon>Rhabditida</taxon>
        <taxon>Tylenchina</taxon>
        <taxon>Panagrolaimomorpha</taxon>
        <taxon>Strongyloidoidea</taxon>
        <taxon>Steinernematidae</taxon>
        <taxon>Steinernema</taxon>
    </lineage>
</organism>
<accession>A0AA39IHR5</accession>
<evidence type="ECO:0000313" key="2">
    <source>
        <dbReference type="EMBL" id="KAK0424585.1"/>
    </source>
</evidence>
<feature type="chain" id="PRO_5041419450" evidence="1">
    <location>
        <begin position="17"/>
        <end position="190"/>
    </location>
</feature>
<evidence type="ECO:0000256" key="1">
    <source>
        <dbReference type="SAM" id="SignalP"/>
    </source>
</evidence>
<dbReference type="AlphaFoldDB" id="A0AA39IHR5"/>
<protein>
    <submittedName>
        <fullName evidence="2">Uncharacterized protein</fullName>
    </submittedName>
</protein>
<name>A0AA39IHR5_9BILA</name>
<comment type="caution">
    <text evidence="2">The sequence shown here is derived from an EMBL/GenBank/DDBJ whole genome shotgun (WGS) entry which is preliminary data.</text>
</comment>
<keyword evidence="3" id="KW-1185">Reference proteome</keyword>
<sequence>MTPLLCLLLLAFHVEALPIGSSPLQSDPDDYDGFQLMLKDIRASLKKFVDDGGKVDSQEGVDIMISVIEENYLNITTLNVTELEAIKPAILKMTDAQAKLGDLPNDWNRTLADVDIMLAAQMDVYHILGHSNKKIFLAVMTLWSAESWFFVKPPHKNGPTNELNNADWLVDQSQLREYGRLFDVLKSFTE</sequence>
<feature type="signal peptide" evidence="1">
    <location>
        <begin position="1"/>
        <end position="16"/>
    </location>
</feature>
<dbReference type="Proteomes" id="UP001175271">
    <property type="component" value="Unassembled WGS sequence"/>
</dbReference>
<gene>
    <name evidence="2" type="ORF">QR680_008736</name>
</gene>
<reference evidence="2" key="1">
    <citation type="submission" date="2023-06" db="EMBL/GenBank/DDBJ databases">
        <title>Genomic analysis of the entomopathogenic nematode Steinernema hermaphroditum.</title>
        <authorList>
            <person name="Schwarz E.M."/>
            <person name="Heppert J.K."/>
            <person name="Baniya A."/>
            <person name="Schwartz H.T."/>
            <person name="Tan C.-H."/>
            <person name="Antoshechkin I."/>
            <person name="Sternberg P.W."/>
            <person name="Goodrich-Blair H."/>
            <person name="Dillman A.R."/>
        </authorList>
    </citation>
    <scope>NUCLEOTIDE SEQUENCE</scope>
    <source>
        <strain evidence="2">PS9179</strain>
        <tissue evidence="2">Whole animal</tissue>
    </source>
</reference>
<evidence type="ECO:0000313" key="3">
    <source>
        <dbReference type="Proteomes" id="UP001175271"/>
    </source>
</evidence>
<dbReference type="EMBL" id="JAUCMV010000001">
    <property type="protein sequence ID" value="KAK0424585.1"/>
    <property type="molecule type" value="Genomic_DNA"/>
</dbReference>
<proteinExistence type="predicted"/>
<keyword evidence="1" id="KW-0732">Signal</keyword>